<protein>
    <submittedName>
        <fullName evidence="2">Uncharacterized protein</fullName>
    </submittedName>
</protein>
<proteinExistence type="predicted"/>
<name>A0A6J4HFC9_9PROT</name>
<accession>A0A6J4HFC9</accession>
<feature type="compositionally biased region" description="Low complexity" evidence="1">
    <location>
        <begin position="8"/>
        <end position="23"/>
    </location>
</feature>
<evidence type="ECO:0000313" key="2">
    <source>
        <dbReference type="EMBL" id="CAA9221967.1"/>
    </source>
</evidence>
<dbReference type="EMBL" id="CADCTD010000013">
    <property type="protein sequence ID" value="CAA9221967.1"/>
    <property type="molecule type" value="Genomic_DNA"/>
</dbReference>
<dbReference type="AlphaFoldDB" id="A0A6J4HFC9"/>
<feature type="compositionally biased region" description="Pro residues" evidence="1">
    <location>
        <begin position="27"/>
        <end position="37"/>
    </location>
</feature>
<feature type="non-terminal residue" evidence="2">
    <location>
        <position position="1"/>
    </location>
</feature>
<evidence type="ECO:0000256" key="1">
    <source>
        <dbReference type="SAM" id="MobiDB-lite"/>
    </source>
</evidence>
<sequence>ADRPSCLAGRSDPAGAAAAPRTAQCLPAPPRPAEPAV</sequence>
<gene>
    <name evidence="2" type="ORF">AVDCRST_MAG27-389</name>
</gene>
<feature type="region of interest" description="Disordered" evidence="1">
    <location>
        <begin position="1"/>
        <end position="37"/>
    </location>
</feature>
<feature type="non-terminal residue" evidence="2">
    <location>
        <position position="37"/>
    </location>
</feature>
<organism evidence="2">
    <name type="scientific">uncultured Craurococcus sp</name>
    <dbReference type="NCBI Taxonomy" id="1135998"/>
    <lineage>
        <taxon>Bacteria</taxon>
        <taxon>Pseudomonadati</taxon>
        <taxon>Pseudomonadota</taxon>
        <taxon>Alphaproteobacteria</taxon>
        <taxon>Acetobacterales</taxon>
        <taxon>Acetobacteraceae</taxon>
        <taxon>Craurococcus</taxon>
        <taxon>environmental samples</taxon>
    </lineage>
</organism>
<reference evidence="2" key="1">
    <citation type="submission" date="2020-02" db="EMBL/GenBank/DDBJ databases">
        <authorList>
            <person name="Meier V. D."/>
        </authorList>
    </citation>
    <scope>NUCLEOTIDE SEQUENCE</scope>
    <source>
        <strain evidence="2">AVDCRST_MAG27</strain>
    </source>
</reference>